<comment type="caution">
    <text evidence="9">The sequence shown here is derived from an EMBL/GenBank/DDBJ whole genome shotgun (WGS) entry which is preliminary data.</text>
</comment>
<dbReference type="AlphaFoldDB" id="A0A6A4NI09"/>
<dbReference type="OrthoDB" id="1918792at2759"/>
<comment type="function">
    <text evidence="7">Involved in protein export. Acts as a chaperone by maintaining the newly synthesized protein in an open conformation. Functions as a peptidyl-prolyl cis-trans isomerase.</text>
</comment>
<organism evidence="9 10">
    <name type="scientific">Lupinus albus</name>
    <name type="common">White lupine</name>
    <name type="synonym">Lupinus termis</name>
    <dbReference type="NCBI Taxonomy" id="3870"/>
    <lineage>
        <taxon>Eukaryota</taxon>
        <taxon>Viridiplantae</taxon>
        <taxon>Streptophyta</taxon>
        <taxon>Embryophyta</taxon>
        <taxon>Tracheophyta</taxon>
        <taxon>Spermatophyta</taxon>
        <taxon>Magnoliopsida</taxon>
        <taxon>eudicotyledons</taxon>
        <taxon>Gunneridae</taxon>
        <taxon>Pentapetalae</taxon>
        <taxon>rosids</taxon>
        <taxon>fabids</taxon>
        <taxon>Fabales</taxon>
        <taxon>Fabaceae</taxon>
        <taxon>Papilionoideae</taxon>
        <taxon>50 kb inversion clade</taxon>
        <taxon>genistoids sensu lato</taxon>
        <taxon>core genistoids</taxon>
        <taxon>Genisteae</taxon>
        <taxon>Lupinus</taxon>
    </lineage>
</organism>
<evidence type="ECO:0000256" key="2">
    <source>
        <dbReference type="ARBA" id="ARBA00005464"/>
    </source>
</evidence>
<dbReference type="PANTHER" id="PTHR30560">
    <property type="entry name" value="TRIGGER FACTOR CHAPERONE AND PEPTIDYL-PROLYL CIS/TRANS ISOMERASE"/>
    <property type="match status" value="1"/>
</dbReference>
<evidence type="ECO:0000256" key="6">
    <source>
        <dbReference type="ARBA" id="ARBA00023235"/>
    </source>
</evidence>
<dbReference type="SUPFAM" id="SSF102735">
    <property type="entry name" value="Trigger factor ribosome-binding domain"/>
    <property type="match status" value="1"/>
</dbReference>
<dbReference type="FunFam" id="3.30.70.1050:FF:000004">
    <property type="entry name" value="Trigger factor"/>
    <property type="match status" value="1"/>
</dbReference>
<dbReference type="GO" id="GO:0044183">
    <property type="term" value="F:protein folding chaperone"/>
    <property type="evidence" value="ECO:0007669"/>
    <property type="project" value="TreeGrafter"/>
</dbReference>
<comment type="catalytic activity">
    <reaction evidence="1">
        <text>[protein]-peptidylproline (omega=180) = [protein]-peptidylproline (omega=0)</text>
        <dbReference type="Rhea" id="RHEA:16237"/>
        <dbReference type="Rhea" id="RHEA-COMP:10747"/>
        <dbReference type="Rhea" id="RHEA-COMP:10748"/>
        <dbReference type="ChEBI" id="CHEBI:83833"/>
        <dbReference type="ChEBI" id="CHEBI:83834"/>
        <dbReference type="EC" id="5.2.1.8"/>
    </reaction>
</comment>
<dbReference type="GO" id="GO:0043022">
    <property type="term" value="F:ribosome binding"/>
    <property type="evidence" value="ECO:0007669"/>
    <property type="project" value="TreeGrafter"/>
</dbReference>
<sequence>MNMNMNMSSNSISITHGLASSFTTFPVTRITHLLLNPNAKPHTIFSLNLSIMSSYILSNPTRTTLTLRPLNTPISALNSGLEASITDSKDDSVTITDANIVVESGDENKTQLRVDLTGDQTRKIFDKMLVKLGRTAPPVPGFRMRKGGKSSKIPKDFLVQMLGEERVTKFVIQEILNSTMADYAEKENLDVKDRKISTTQTAQQLKTSFKPGNEFGFNVIIEPQNSQDST</sequence>
<keyword evidence="6" id="KW-0413">Isomerase</keyword>
<dbReference type="GO" id="GO:0051083">
    <property type="term" value="P:'de novo' cotranslational protein folding"/>
    <property type="evidence" value="ECO:0007669"/>
    <property type="project" value="TreeGrafter"/>
</dbReference>
<gene>
    <name evidence="9" type="ORF">Lalb_Chr19g0138481</name>
</gene>
<dbReference type="Proteomes" id="UP000447434">
    <property type="component" value="Chromosome 19"/>
</dbReference>
<dbReference type="GO" id="GO:0003755">
    <property type="term" value="F:peptidyl-prolyl cis-trans isomerase activity"/>
    <property type="evidence" value="ECO:0007669"/>
    <property type="project" value="UniProtKB-KW"/>
</dbReference>
<dbReference type="InterPro" id="IPR005215">
    <property type="entry name" value="Trig_fac"/>
</dbReference>
<dbReference type="Pfam" id="PF05697">
    <property type="entry name" value="Trigger_N"/>
    <property type="match status" value="1"/>
</dbReference>
<accession>A0A6A4NI09</accession>
<dbReference type="GO" id="GO:0043335">
    <property type="term" value="P:protein unfolding"/>
    <property type="evidence" value="ECO:0007669"/>
    <property type="project" value="TreeGrafter"/>
</dbReference>
<name>A0A6A4NI09_LUPAL</name>
<proteinExistence type="inferred from homology"/>
<evidence type="ECO:0000313" key="9">
    <source>
        <dbReference type="EMBL" id="KAE9593316.1"/>
    </source>
</evidence>
<evidence type="ECO:0000256" key="5">
    <source>
        <dbReference type="ARBA" id="ARBA00023186"/>
    </source>
</evidence>
<comment type="similarity">
    <text evidence="2">Belongs to the FKBP-type PPIase family. Tig subfamily.</text>
</comment>
<dbReference type="GO" id="GO:0015031">
    <property type="term" value="P:protein transport"/>
    <property type="evidence" value="ECO:0007669"/>
    <property type="project" value="InterPro"/>
</dbReference>
<keyword evidence="10" id="KW-1185">Reference proteome</keyword>
<dbReference type="EMBL" id="WOCE01000019">
    <property type="protein sequence ID" value="KAE9593316.1"/>
    <property type="molecule type" value="Genomic_DNA"/>
</dbReference>
<evidence type="ECO:0000313" key="10">
    <source>
        <dbReference type="Proteomes" id="UP000447434"/>
    </source>
</evidence>
<evidence type="ECO:0000259" key="8">
    <source>
        <dbReference type="Pfam" id="PF05697"/>
    </source>
</evidence>
<evidence type="ECO:0000256" key="7">
    <source>
        <dbReference type="ARBA" id="ARBA00024849"/>
    </source>
</evidence>
<dbReference type="PANTHER" id="PTHR30560:SF4">
    <property type="entry name" value="OS01G0894700 PROTEIN"/>
    <property type="match status" value="1"/>
</dbReference>
<evidence type="ECO:0000256" key="3">
    <source>
        <dbReference type="ARBA" id="ARBA00013194"/>
    </source>
</evidence>
<evidence type="ECO:0000256" key="4">
    <source>
        <dbReference type="ARBA" id="ARBA00023110"/>
    </source>
</evidence>
<keyword evidence="4" id="KW-0697">Rotamase</keyword>
<dbReference type="InterPro" id="IPR036611">
    <property type="entry name" value="Trigger_fac_ribosome-bd_sf"/>
</dbReference>
<evidence type="ECO:0000256" key="1">
    <source>
        <dbReference type="ARBA" id="ARBA00000971"/>
    </source>
</evidence>
<protein>
    <recommendedName>
        <fullName evidence="3">peptidylprolyl isomerase</fullName>
        <ecNumber evidence="3">5.2.1.8</ecNumber>
    </recommendedName>
</protein>
<reference evidence="10" key="1">
    <citation type="journal article" date="2020" name="Nat. Commun.">
        <title>Genome sequence of the cluster root forming white lupin.</title>
        <authorList>
            <person name="Hufnagel B."/>
            <person name="Marques A."/>
            <person name="Soriano A."/>
            <person name="Marques L."/>
            <person name="Divol F."/>
            <person name="Doumas P."/>
            <person name="Sallet E."/>
            <person name="Mancinotti D."/>
            <person name="Carrere S."/>
            <person name="Marande W."/>
            <person name="Arribat S."/>
            <person name="Keller J."/>
            <person name="Huneau C."/>
            <person name="Blein T."/>
            <person name="Aime D."/>
            <person name="Laguerre M."/>
            <person name="Taylor J."/>
            <person name="Schubert V."/>
            <person name="Nelson M."/>
            <person name="Geu-Flores F."/>
            <person name="Crespi M."/>
            <person name="Gallardo-Guerrero K."/>
            <person name="Delaux P.-M."/>
            <person name="Salse J."/>
            <person name="Berges H."/>
            <person name="Guyot R."/>
            <person name="Gouzy J."/>
            <person name="Peret B."/>
        </authorList>
    </citation>
    <scope>NUCLEOTIDE SEQUENCE [LARGE SCALE GENOMIC DNA]</scope>
    <source>
        <strain evidence="10">cv. Amiga</strain>
    </source>
</reference>
<feature type="domain" description="Trigger factor ribosome-binding bacterial" evidence="8">
    <location>
        <begin position="99"/>
        <end position="222"/>
    </location>
</feature>
<dbReference type="Gene3D" id="3.30.70.1050">
    <property type="entry name" value="Trigger factor ribosome-binding domain"/>
    <property type="match status" value="1"/>
</dbReference>
<dbReference type="InterPro" id="IPR008881">
    <property type="entry name" value="Trigger_fac_ribosome-bd_bac"/>
</dbReference>
<keyword evidence="5" id="KW-0143">Chaperone</keyword>
<dbReference type="EC" id="5.2.1.8" evidence="3"/>